<dbReference type="AlphaFoldDB" id="C9RFG0"/>
<accession>C9RFG0</accession>
<dbReference type="HOGENOM" id="CLU_3353919_0_0_2"/>
<organism evidence="1 2">
    <name type="scientific">Methanocaldococcus vulcanius (strain ATCC 700851 / DSM 12094 / M7)</name>
    <name type="common">Methanococcus vulcanius</name>
    <dbReference type="NCBI Taxonomy" id="579137"/>
    <lineage>
        <taxon>Archaea</taxon>
        <taxon>Methanobacteriati</taxon>
        <taxon>Methanobacteriota</taxon>
        <taxon>Methanomada group</taxon>
        <taxon>Methanococci</taxon>
        <taxon>Methanococcales</taxon>
        <taxon>Methanocaldococcaceae</taxon>
        <taxon>Methanocaldococcus</taxon>
    </lineage>
</organism>
<gene>
    <name evidence="1" type="ordered locus">Metvu_0453</name>
</gene>
<keyword evidence="2" id="KW-1185">Reference proteome</keyword>
<dbReference type="Proteomes" id="UP000002063">
    <property type="component" value="Chromosome"/>
</dbReference>
<dbReference type="EMBL" id="CP001787">
    <property type="protein sequence ID" value="ACX72312.1"/>
    <property type="molecule type" value="Genomic_DNA"/>
</dbReference>
<evidence type="ECO:0000313" key="1">
    <source>
        <dbReference type="EMBL" id="ACX72312.1"/>
    </source>
</evidence>
<sequence>MIIVFTAIIIVLSVIKLILKGNTKKEEKVYIPTDKK</sequence>
<proteinExistence type="predicted"/>
<protein>
    <submittedName>
        <fullName evidence="1">Uncharacterized protein</fullName>
    </submittedName>
</protein>
<evidence type="ECO:0000313" key="2">
    <source>
        <dbReference type="Proteomes" id="UP000002063"/>
    </source>
</evidence>
<dbReference type="STRING" id="579137.Metvu_0453"/>
<dbReference type="KEGG" id="mvu:Metvu_0453"/>
<reference evidence="1" key="1">
    <citation type="submission" date="2009-10" db="EMBL/GenBank/DDBJ databases">
        <title>Complete sequence of chromosome of Methanocaldococcus vulcanius M7.</title>
        <authorList>
            <consortium name="US DOE Joint Genome Institute"/>
            <person name="Lucas S."/>
            <person name="Copeland A."/>
            <person name="Lapidus A."/>
            <person name="Glavina del Rio T."/>
            <person name="Dalin E."/>
            <person name="Tice H."/>
            <person name="Bruce D."/>
            <person name="Goodwin L."/>
            <person name="Pitluck S."/>
            <person name="Lcollab F.I."/>
            <person name="Brettin T."/>
            <person name="Detter J.C."/>
            <person name="Han C."/>
            <person name="Tapia R."/>
            <person name="Kuske C.R."/>
            <person name="Schmutz J."/>
            <person name="Larimer F."/>
            <person name="Land M."/>
            <person name="Hauser L."/>
            <person name="Kyrpides N."/>
            <person name="Ovchinikova G."/>
            <person name="Sieprawska-Lupa M."/>
            <person name="Whitman W.B."/>
            <person name="Woyke T."/>
        </authorList>
    </citation>
    <scope>NUCLEOTIDE SEQUENCE [LARGE SCALE GENOMIC DNA]</scope>
    <source>
        <strain evidence="1">M7</strain>
    </source>
</reference>
<name>C9RFG0_METVM</name>